<keyword evidence="1" id="KW-0547">Nucleotide-binding</keyword>
<evidence type="ECO:0000259" key="7">
    <source>
        <dbReference type="PROSITE" id="PS51194"/>
    </source>
</evidence>
<dbReference type="CDD" id="cd00268">
    <property type="entry name" value="DEADc"/>
    <property type="match status" value="1"/>
</dbReference>
<evidence type="ECO:0000313" key="9">
    <source>
        <dbReference type="Proteomes" id="UP000001514"/>
    </source>
</evidence>
<evidence type="ECO:0000256" key="4">
    <source>
        <dbReference type="ARBA" id="ARBA00022840"/>
    </source>
</evidence>
<dbReference type="SMART" id="SM00490">
    <property type="entry name" value="HELICc"/>
    <property type="match status" value="1"/>
</dbReference>
<dbReference type="SMART" id="SM00487">
    <property type="entry name" value="DEXDc"/>
    <property type="match status" value="1"/>
</dbReference>
<dbReference type="PANTHER" id="PTHR47960">
    <property type="entry name" value="DEAD-BOX ATP-DEPENDENT RNA HELICASE 50"/>
    <property type="match status" value="1"/>
</dbReference>
<keyword evidence="4" id="KW-0067">ATP-binding</keyword>
<dbReference type="Proteomes" id="UP000001514">
    <property type="component" value="Unassembled WGS sequence"/>
</dbReference>
<dbReference type="GO" id="GO:0016787">
    <property type="term" value="F:hydrolase activity"/>
    <property type="evidence" value="ECO:0007669"/>
    <property type="project" value="UniProtKB-KW"/>
</dbReference>
<evidence type="ECO:0000256" key="3">
    <source>
        <dbReference type="ARBA" id="ARBA00022806"/>
    </source>
</evidence>
<evidence type="ECO:0008006" key="10">
    <source>
        <dbReference type="Google" id="ProtNLM"/>
    </source>
</evidence>
<keyword evidence="9" id="KW-1185">Reference proteome</keyword>
<dbReference type="InterPro" id="IPR014001">
    <property type="entry name" value="Helicase_ATP-bd"/>
</dbReference>
<dbReference type="Gene3D" id="3.40.50.300">
    <property type="entry name" value="P-loop containing nucleotide triphosphate hydrolases"/>
    <property type="match status" value="2"/>
</dbReference>
<dbReference type="AlphaFoldDB" id="D8QSB5"/>
<dbReference type="KEGG" id="smo:SELMODRAFT_403724"/>
<feature type="compositionally biased region" description="Basic and acidic residues" evidence="5">
    <location>
        <begin position="119"/>
        <end position="129"/>
    </location>
</feature>
<dbReference type="Pfam" id="PF00270">
    <property type="entry name" value="DEAD"/>
    <property type="match status" value="1"/>
</dbReference>
<proteinExistence type="predicted"/>
<reference evidence="8 9" key="1">
    <citation type="journal article" date="2011" name="Science">
        <title>The Selaginella genome identifies genetic changes associated with the evolution of vascular plants.</title>
        <authorList>
            <person name="Banks J.A."/>
            <person name="Nishiyama T."/>
            <person name="Hasebe M."/>
            <person name="Bowman J.L."/>
            <person name="Gribskov M."/>
            <person name="dePamphilis C."/>
            <person name="Albert V.A."/>
            <person name="Aono N."/>
            <person name="Aoyama T."/>
            <person name="Ambrose B.A."/>
            <person name="Ashton N.W."/>
            <person name="Axtell M.J."/>
            <person name="Barker E."/>
            <person name="Barker M.S."/>
            <person name="Bennetzen J.L."/>
            <person name="Bonawitz N.D."/>
            <person name="Chapple C."/>
            <person name="Cheng C."/>
            <person name="Correa L.G."/>
            <person name="Dacre M."/>
            <person name="DeBarry J."/>
            <person name="Dreyer I."/>
            <person name="Elias M."/>
            <person name="Engstrom E.M."/>
            <person name="Estelle M."/>
            <person name="Feng L."/>
            <person name="Finet C."/>
            <person name="Floyd S.K."/>
            <person name="Frommer W.B."/>
            <person name="Fujita T."/>
            <person name="Gramzow L."/>
            <person name="Gutensohn M."/>
            <person name="Harholt J."/>
            <person name="Hattori M."/>
            <person name="Heyl A."/>
            <person name="Hirai T."/>
            <person name="Hiwatashi Y."/>
            <person name="Ishikawa M."/>
            <person name="Iwata M."/>
            <person name="Karol K.G."/>
            <person name="Koehler B."/>
            <person name="Kolukisaoglu U."/>
            <person name="Kubo M."/>
            <person name="Kurata T."/>
            <person name="Lalonde S."/>
            <person name="Li K."/>
            <person name="Li Y."/>
            <person name="Litt A."/>
            <person name="Lyons E."/>
            <person name="Manning G."/>
            <person name="Maruyama T."/>
            <person name="Michael T.P."/>
            <person name="Mikami K."/>
            <person name="Miyazaki S."/>
            <person name="Morinaga S."/>
            <person name="Murata T."/>
            <person name="Mueller-Roeber B."/>
            <person name="Nelson D.R."/>
            <person name="Obara M."/>
            <person name="Oguri Y."/>
            <person name="Olmstead R.G."/>
            <person name="Onodera N."/>
            <person name="Petersen B.L."/>
            <person name="Pils B."/>
            <person name="Prigge M."/>
            <person name="Rensing S.A."/>
            <person name="Riano-Pachon D.M."/>
            <person name="Roberts A.W."/>
            <person name="Sato Y."/>
            <person name="Scheller H.V."/>
            <person name="Schulz B."/>
            <person name="Schulz C."/>
            <person name="Shakirov E.V."/>
            <person name="Shibagaki N."/>
            <person name="Shinohara N."/>
            <person name="Shippen D.E."/>
            <person name="Soerensen I."/>
            <person name="Sotooka R."/>
            <person name="Sugimoto N."/>
            <person name="Sugita M."/>
            <person name="Sumikawa N."/>
            <person name="Tanurdzic M."/>
            <person name="Theissen G."/>
            <person name="Ulvskov P."/>
            <person name="Wakazuki S."/>
            <person name="Weng J.K."/>
            <person name="Willats W.W."/>
            <person name="Wipf D."/>
            <person name="Wolf P.G."/>
            <person name="Yang L."/>
            <person name="Zimmer A.D."/>
            <person name="Zhu Q."/>
            <person name="Mitros T."/>
            <person name="Hellsten U."/>
            <person name="Loque D."/>
            <person name="Otillar R."/>
            <person name="Salamov A."/>
            <person name="Schmutz J."/>
            <person name="Shapiro H."/>
            <person name="Lindquist E."/>
            <person name="Lucas S."/>
            <person name="Rokhsar D."/>
            <person name="Grigoriev I.V."/>
        </authorList>
    </citation>
    <scope>NUCLEOTIDE SEQUENCE [LARGE SCALE GENOMIC DNA]</scope>
</reference>
<evidence type="ECO:0000256" key="1">
    <source>
        <dbReference type="ARBA" id="ARBA00022741"/>
    </source>
</evidence>
<feature type="compositionally biased region" description="Acidic residues" evidence="5">
    <location>
        <begin position="26"/>
        <end position="48"/>
    </location>
</feature>
<dbReference type="Pfam" id="PF00271">
    <property type="entry name" value="Helicase_C"/>
    <property type="match status" value="1"/>
</dbReference>
<dbReference type="InterPro" id="IPR011545">
    <property type="entry name" value="DEAD/DEAH_box_helicase_dom"/>
</dbReference>
<evidence type="ECO:0000313" key="8">
    <source>
        <dbReference type="EMBL" id="EFJ36912.1"/>
    </source>
</evidence>
<dbReference type="InterPro" id="IPR001650">
    <property type="entry name" value="Helicase_C-like"/>
</dbReference>
<dbReference type="GO" id="GO:0004386">
    <property type="term" value="F:helicase activity"/>
    <property type="evidence" value="ECO:0007669"/>
    <property type="project" value="UniProtKB-KW"/>
</dbReference>
<gene>
    <name evidence="8" type="ORF">SELMODRAFT_403724</name>
</gene>
<name>D8QSB5_SELML</name>
<protein>
    <recommendedName>
        <fullName evidence="10">DEAD-box RNA helicase</fullName>
    </recommendedName>
</protein>
<dbReference type="GO" id="GO:0003729">
    <property type="term" value="F:mRNA binding"/>
    <property type="evidence" value="ECO:0000318"/>
    <property type="project" value="GO_Central"/>
</dbReference>
<dbReference type="FunCoup" id="D8QSB5">
    <property type="interactions" value="1383"/>
</dbReference>
<organism evidence="9">
    <name type="scientific">Selaginella moellendorffii</name>
    <name type="common">Spikemoss</name>
    <dbReference type="NCBI Taxonomy" id="88036"/>
    <lineage>
        <taxon>Eukaryota</taxon>
        <taxon>Viridiplantae</taxon>
        <taxon>Streptophyta</taxon>
        <taxon>Embryophyta</taxon>
        <taxon>Tracheophyta</taxon>
        <taxon>Lycopodiopsida</taxon>
        <taxon>Selaginellales</taxon>
        <taxon>Selaginellaceae</taxon>
        <taxon>Selaginella</taxon>
    </lineage>
</organism>
<dbReference type="EMBL" id="GL377566">
    <property type="protein sequence ID" value="EFJ36912.1"/>
    <property type="molecule type" value="Genomic_DNA"/>
</dbReference>
<evidence type="ECO:0000259" key="6">
    <source>
        <dbReference type="PROSITE" id="PS51192"/>
    </source>
</evidence>
<dbReference type="CDD" id="cd18787">
    <property type="entry name" value="SF2_C_DEAD"/>
    <property type="match status" value="1"/>
</dbReference>
<feature type="region of interest" description="Disordered" evidence="5">
    <location>
        <begin position="1"/>
        <end position="63"/>
    </location>
</feature>
<keyword evidence="3" id="KW-0347">Helicase</keyword>
<feature type="compositionally biased region" description="Basic and acidic residues" evidence="5">
    <location>
        <begin position="100"/>
        <end position="112"/>
    </location>
</feature>
<dbReference type="InterPro" id="IPR027417">
    <property type="entry name" value="P-loop_NTPase"/>
</dbReference>
<dbReference type="eggNOG" id="KOG0331">
    <property type="taxonomic scope" value="Eukaryota"/>
</dbReference>
<feature type="region of interest" description="Disordered" evidence="5">
    <location>
        <begin position="157"/>
        <end position="183"/>
    </location>
</feature>
<feature type="domain" description="Helicase ATP-binding" evidence="6">
    <location>
        <begin position="223"/>
        <end position="402"/>
    </location>
</feature>
<evidence type="ECO:0000256" key="2">
    <source>
        <dbReference type="ARBA" id="ARBA00022801"/>
    </source>
</evidence>
<dbReference type="Gramene" id="EFJ36912">
    <property type="protein sequence ID" value="EFJ36912"/>
    <property type="gene ID" value="SELMODRAFT_403724"/>
</dbReference>
<dbReference type="InterPro" id="IPR044742">
    <property type="entry name" value="DEAD/DEAH_RhlB"/>
</dbReference>
<accession>D8QSB5</accession>
<dbReference type="STRING" id="88036.D8QSB5"/>
<dbReference type="PROSITE" id="PS51194">
    <property type="entry name" value="HELICASE_CTER"/>
    <property type="match status" value="1"/>
</dbReference>
<keyword evidence="2" id="KW-0378">Hydrolase</keyword>
<dbReference type="HOGENOM" id="CLU_003041_24_2_1"/>
<sequence length="583" mass="65330">MGIGMSLDRGYLDSGIGGGCGIEIVDQGDEEDESEESSSSDNSDEEENATSRQQPAVLAEPKTLARDFLKKLRARRLDVKSNSKGSLSPVSDEENGSRYSDIKRTLRRKESIDYEENETSNRSEREVRGDSTFSRLGKGLNDEIKETDFKKKRSFGNVKTEEEVRPRRLPSNSKAYDSEDEYFRRDRRERKEKLRGDNMGSKRDEEKKRFLYGDTLYVKALSYKQVMRGNSCIIADQTGSGKTLAYLAPLVQRLREDEEKGNFSTAKNPRVLVLAPTSELAMQVLSVCRALSTTCPLKSMVATGGFKWKTQVENLASGPDIVVATPGRFLHHLEEETIQLGKLQSVVLDEVDILFEEEEFVEAMQRVRKLASKDVQYIHVTATLPTDVHDKIFNKHPDSVPLLGPSLHLTAPGLNEILVDCSGDDDSEKTPEAAFENKKKELLNLLGEKRIETCRKVENILNRYDRSGTKLSVLPYHAALSQEARLQSLQDFLSSQKPEVSTFLVCTDRASRGLDSVGVERVILFDYPRDPSEYIRRVGRTARAGGAGKVFVFVVGKQVSLARKVMARNEKRHPVHAVPGAST</sequence>
<dbReference type="PROSITE" id="PS51192">
    <property type="entry name" value="HELICASE_ATP_BIND_1"/>
    <property type="match status" value="1"/>
</dbReference>
<dbReference type="GO" id="GO:0005524">
    <property type="term" value="F:ATP binding"/>
    <property type="evidence" value="ECO:0007669"/>
    <property type="project" value="UniProtKB-KW"/>
</dbReference>
<evidence type="ECO:0000256" key="5">
    <source>
        <dbReference type="SAM" id="MobiDB-lite"/>
    </source>
</evidence>
<dbReference type="SUPFAM" id="SSF52540">
    <property type="entry name" value="P-loop containing nucleoside triphosphate hydrolases"/>
    <property type="match status" value="1"/>
</dbReference>
<dbReference type="InParanoid" id="D8QSB5"/>
<feature type="region of interest" description="Disordered" evidence="5">
    <location>
        <begin position="79"/>
        <end position="134"/>
    </location>
</feature>
<feature type="domain" description="Helicase C-terminal" evidence="7">
    <location>
        <begin position="430"/>
        <end position="583"/>
    </location>
</feature>